<dbReference type="EMBL" id="CAJNYV010005501">
    <property type="protein sequence ID" value="CAF3746257.1"/>
    <property type="molecule type" value="Genomic_DNA"/>
</dbReference>
<feature type="compositionally biased region" description="Polar residues" evidence="1">
    <location>
        <begin position="547"/>
        <end position="566"/>
    </location>
</feature>
<feature type="compositionally biased region" description="Low complexity" evidence="1">
    <location>
        <begin position="343"/>
        <end position="355"/>
    </location>
</feature>
<feature type="compositionally biased region" description="Basic residues" evidence="1">
    <location>
        <begin position="398"/>
        <end position="419"/>
    </location>
</feature>
<feature type="compositionally biased region" description="Low complexity" evidence="1">
    <location>
        <begin position="420"/>
        <end position="439"/>
    </location>
</feature>
<feature type="compositionally biased region" description="Low complexity" evidence="1">
    <location>
        <begin position="808"/>
        <end position="823"/>
    </location>
</feature>
<feature type="region of interest" description="Disordered" evidence="1">
    <location>
        <begin position="46"/>
        <end position="138"/>
    </location>
</feature>
<feature type="compositionally biased region" description="Low complexity" evidence="1">
    <location>
        <begin position="195"/>
        <end position="205"/>
    </location>
</feature>
<sequence>MIIITIKRIKFLCIVSFVYSIKRLTNKAMASITSNTSLRPTVVVASASTSKESSPTTSDKVSRKSKSNSKSSSRNHEEKFRKHKKKQHKSKKNQNEKIIDPPPLPPSDEKIQPPPPPPPPPLPPPPPPTSNLYDDLDDNITTSSSIVKTNLPLSHSPPPVMPTILRQGSRSRLTAIEQLVPSSIARTNNDNTKLSPTSTTNPNTTEDLAKKKFEEQLALLDATSSKLKMNTSEQSSNESEEDEQIERICRMNNTGSIAGPIQFKFNRTQNLPLKTSPVSNDMANIDEEAVPVMNATKKKRLHKPNDPTTSSHSTSSGDENEKKKQKISENETIESITTVELPTTTATASTTVSIIVDEKIKSEEVKNDEPVASTTNEKKLSDENNDDHGSRSSSASSSRRRRRSSRRRRRHHHRRRRHSSSSTSRSSDSSTSSDSSRSSSRSHRRYRRRRTRSSRSSSRSSSSSSDNRGRHSSRSSRRSSRSYSRRRSSSSRSSRSSTSSRSSRSRSRSHNKKSSRHSNHNHQQSNNHGKGGRGGPASRRGRGARNTPRTLRTQSNENQRRTTPNKNGAKYNLTANSTTRKLPNNKQPRVLIAATPKPPTNDENPEETITTSTITTIATTTEENKPEPIILTINHNQQRAVAQKKNVKGKNKQQTPAYSLKKNETDDVDGDGEPMIGPKLPPEFEKKINKEHSFTPPDMDDPENFEMLNDLKYRAEIHAAKNHGLINEMQAQQLIEERETQKHLAELPLIQMPIMSSPTISSMGPFIVTTPSPTLATYQLQMAPAPTQQMPTTPETPTMSIEQQQQMSPNSAASSGGESSNSGQTTPGGTTILTQDGQQMMIQTTNNVGQQLLPMNQQAQQIYMPMQTAVQQPRVVAVRTPQGGIQHFIEYPTAQLLQAQQQQQQQQQQQPQFIQHNGQLVQVIRPPVAYSSAALIQQLQLQQQQQVLAAQLQAQQIAAMQQQGGAIFLQNSAGQLVFAQPNQQAMKIDDEYFATHQRRGCIFIIITALARICGIITLAGLILTTYMEWIAADYWNFRIYVTIATVIVAYLELLWILDKCITCCICCFRSEACFYWTCCIPIDNWLKTIIYIGLSLPFFIPTWLSIVVRTDIKVAGALLIFTGLLYFLKSFKYKRIDMDDLHEENQLVSEINSMPLPSISTQTSIIGINNDSLSCTFPVEQEANK</sequence>
<dbReference type="Pfam" id="PF16054">
    <property type="entry name" value="TMEM72"/>
    <property type="match status" value="1"/>
</dbReference>
<feature type="compositionally biased region" description="Basic residues" evidence="1">
    <location>
        <begin position="440"/>
        <end position="453"/>
    </location>
</feature>
<feature type="compositionally biased region" description="Low complexity" evidence="1">
    <location>
        <begin position="454"/>
        <end position="466"/>
    </location>
</feature>
<feature type="compositionally biased region" description="Basic residues" evidence="1">
    <location>
        <begin position="503"/>
        <end position="520"/>
    </location>
</feature>
<dbReference type="InterPro" id="IPR032055">
    <property type="entry name" value="TMEM72"/>
</dbReference>
<feature type="compositionally biased region" description="Basic and acidic residues" evidence="1">
    <location>
        <begin position="356"/>
        <end position="369"/>
    </location>
</feature>
<keyword evidence="2" id="KW-1133">Transmembrane helix</keyword>
<feature type="compositionally biased region" description="Low complexity" evidence="1">
    <location>
        <begin position="785"/>
        <end position="799"/>
    </location>
</feature>
<feature type="region of interest" description="Disordered" evidence="1">
    <location>
        <begin position="643"/>
        <end position="674"/>
    </location>
</feature>
<dbReference type="AlphaFoldDB" id="A0A818XWL2"/>
<accession>A0A818XWL2</accession>
<feature type="compositionally biased region" description="Basic and acidic residues" evidence="1">
    <location>
        <begin position="376"/>
        <end position="390"/>
    </location>
</feature>
<keyword evidence="2" id="KW-0472">Membrane</keyword>
<evidence type="ECO:0000256" key="1">
    <source>
        <dbReference type="SAM" id="MobiDB-lite"/>
    </source>
</evidence>
<feature type="transmembrane region" description="Helical" evidence="2">
    <location>
        <begin position="1039"/>
        <end position="1057"/>
    </location>
</feature>
<dbReference type="PANTHER" id="PTHR23184">
    <property type="entry name" value="TETRATRICOPEPTIDE REPEAT PROTEIN 14"/>
    <property type="match status" value="1"/>
</dbReference>
<feature type="transmembrane region" description="Helical" evidence="2">
    <location>
        <begin position="1112"/>
        <end position="1128"/>
    </location>
</feature>
<feature type="compositionally biased region" description="Polar residues" evidence="1">
    <location>
        <begin position="273"/>
        <end position="282"/>
    </location>
</feature>
<feature type="compositionally biased region" description="Basic residues" evidence="1">
    <location>
        <begin position="470"/>
        <end position="489"/>
    </location>
</feature>
<evidence type="ECO:0000256" key="2">
    <source>
        <dbReference type="SAM" id="Phobius"/>
    </source>
</evidence>
<feature type="compositionally biased region" description="Polar residues" evidence="1">
    <location>
        <begin position="222"/>
        <end position="231"/>
    </location>
</feature>
<feature type="region of interest" description="Disordered" evidence="1">
    <location>
        <begin position="186"/>
        <end position="205"/>
    </location>
</feature>
<comment type="caution">
    <text evidence="3">The sequence shown here is derived from an EMBL/GenBank/DDBJ whole genome shotgun (WGS) entry which is preliminary data.</text>
</comment>
<feature type="compositionally biased region" description="Polar residues" evidence="1">
    <location>
        <begin position="333"/>
        <end position="342"/>
    </location>
</feature>
<feature type="compositionally biased region" description="Basic residues" evidence="1">
    <location>
        <begin position="81"/>
        <end position="92"/>
    </location>
</feature>
<feature type="region of interest" description="Disordered" evidence="1">
    <location>
        <begin position="785"/>
        <end position="832"/>
    </location>
</feature>
<feature type="region of interest" description="Disordered" evidence="1">
    <location>
        <begin position="273"/>
        <end position="583"/>
    </location>
</feature>
<feature type="compositionally biased region" description="Polar residues" evidence="1">
    <location>
        <begin position="306"/>
        <end position="317"/>
    </location>
</feature>
<dbReference type="InterPro" id="IPR039190">
    <property type="entry name" value="TTC14"/>
</dbReference>
<dbReference type="Proteomes" id="UP000663865">
    <property type="component" value="Unassembled WGS sequence"/>
</dbReference>
<name>A0A818XWL2_9BILA</name>
<proteinExistence type="predicted"/>
<feature type="region of interest" description="Disordered" evidence="1">
    <location>
        <begin position="221"/>
        <end position="244"/>
    </location>
</feature>
<reference evidence="3" key="1">
    <citation type="submission" date="2021-02" db="EMBL/GenBank/DDBJ databases">
        <authorList>
            <person name="Nowell W R."/>
        </authorList>
    </citation>
    <scope>NUCLEOTIDE SEQUENCE</scope>
</reference>
<feature type="compositionally biased region" description="Basic and acidic residues" evidence="1">
    <location>
        <begin position="319"/>
        <end position="329"/>
    </location>
</feature>
<feature type="compositionally biased region" description="Polar residues" evidence="1">
    <location>
        <begin position="573"/>
        <end position="583"/>
    </location>
</feature>
<feature type="compositionally biased region" description="Polar residues" evidence="1">
    <location>
        <begin position="46"/>
        <end position="59"/>
    </location>
</feature>
<keyword evidence="2" id="KW-0812">Transmembrane</keyword>
<evidence type="ECO:0000313" key="4">
    <source>
        <dbReference type="Proteomes" id="UP000663865"/>
    </source>
</evidence>
<feature type="compositionally biased region" description="Pro residues" evidence="1">
    <location>
        <begin position="100"/>
        <end position="129"/>
    </location>
</feature>
<evidence type="ECO:0000313" key="3">
    <source>
        <dbReference type="EMBL" id="CAF3746257.1"/>
    </source>
</evidence>
<organism evidence="3 4">
    <name type="scientific">Rotaria socialis</name>
    <dbReference type="NCBI Taxonomy" id="392032"/>
    <lineage>
        <taxon>Eukaryota</taxon>
        <taxon>Metazoa</taxon>
        <taxon>Spiralia</taxon>
        <taxon>Gnathifera</taxon>
        <taxon>Rotifera</taxon>
        <taxon>Eurotatoria</taxon>
        <taxon>Bdelloidea</taxon>
        <taxon>Philodinida</taxon>
        <taxon>Philodinidae</taxon>
        <taxon>Rotaria</taxon>
    </lineage>
</organism>
<feature type="compositionally biased region" description="Low complexity" evidence="1">
    <location>
        <begin position="490"/>
        <end position="502"/>
    </location>
</feature>
<gene>
    <name evidence="3" type="ORF">KIK155_LOCUS29442</name>
</gene>
<dbReference type="PANTHER" id="PTHR23184:SF9">
    <property type="entry name" value="TETRATRICOPEPTIDE REPEAT PROTEIN 14"/>
    <property type="match status" value="1"/>
</dbReference>
<protein>
    <submittedName>
        <fullName evidence="3">Uncharacterized protein</fullName>
    </submittedName>
</protein>
<feature type="transmembrane region" description="Helical" evidence="2">
    <location>
        <begin position="1002"/>
        <end position="1027"/>
    </location>
</feature>